<accession>A0A3M7TTP4</accession>
<evidence type="ECO:0000313" key="1">
    <source>
        <dbReference type="EMBL" id="RNA68813.1"/>
    </source>
</evidence>
<comment type="caution">
    <text evidence="1">The sequence shown here is derived from an EMBL/GenBank/DDBJ whole genome shotgun (WGS) entry which is preliminary data.</text>
</comment>
<gene>
    <name evidence="1" type="ORF">EBO34_02275</name>
</gene>
<dbReference type="AlphaFoldDB" id="A0A3M7TTP4"/>
<reference evidence="1 2" key="1">
    <citation type="submission" date="2018-10" db="EMBL/GenBank/DDBJ databases">
        <title>Bacillus Keqinensis sp. nov., a moderately halophilic bacterium isolated from a saline-alkaline lake.</title>
        <authorList>
            <person name="Wang H."/>
        </authorList>
    </citation>
    <scope>NUCLEOTIDE SEQUENCE [LARGE SCALE GENOMIC DNA]</scope>
    <source>
        <strain evidence="1 2">KQ-3</strain>
    </source>
</reference>
<dbReference type="Proteomes" id="UP000278746">
    <property type="component" value="Unassembled WGS sequence"/>
</dbReference>
<organism evidence="1 2">
    <name type="scientific">Alteribacter keqinensis</name>
    <dbReference type="NCBI Taxonomy" id="2483800"/>
    <lineage>
        <taxon>Bacteria</taxon>
        <taxon>Bacillati</taxon>
        <taxon>Bacillota</taxon>
        <taxon>Bacilli</taxon>
        <taxon>Bacillales</taxon>
        <taxon>Bacillaceae</taxon>
        <taxon>Alteribacter</taxon>
    </lineage>
</organism>
<dbReference type="EMBL" id="RHIB01000001">
    <property type="protein sequence ID" value="RNA68813.1"/>
    <property type="molecule type" value="Genomic_DNA"/>
</dbReference>
<keyword evidence="2" id="KW-1185">Reference proteome</keyword>
<dbReference type="RefSeq" id="WP_122896338.1">
    <property type="nucleotide sequence ID" value="NZ_RHIB01000001.1"/>
</dbReference>
<sequence length="175" mass="20663">MLKTFFILVYRWLFRRDYTKSQTTLKKLTINAALIPATFSVSKTEDPCQVSVTYMGQSFTWRLLPDDGELFFQNLQNFLRITKNRRVVLRAYPIAKKRLKPRDCHIFIDPLQPDKYVYSILFTCDDIGVIDSFSLRKRKRSSSLSRTIIDNAPIDRLSEAFQMVCFTMRKRTKVK</sequence>
<proteinExistence type="predicted"/>
<protein>
    <submittedName>
        <fullName evidence="1">Uncharacterized protein</fullName>
    </submittedName>
</protein>
<evidence type="ECO:0000313" key="2">
    <source>
        <dbReference type="Proteomes" id="UP000278746"/>
    </source>
</evidence>
<name>A0A3M7TTP4_9BACI</name>